<reference evidence="8" key="2">
    <citation type="journal article" date="2023" name="IMA Fungus">
        <title>Comparative genomic study of the Penicillium genus elucidates a diverse pangenome and 15 lateral gene transfer events.</title>
        <authorList>
            <person name="Petersen C."/>
            <person name="Sorensen T."/>
            <person name="Nielsen M.R."/>
            <person name="Sondergaard T.E."/>
            <person name="Sorensen J.L."/>
            <person name="Fitzpatrick D.A."/>
            <person name="Frisvad J.C."/>
            <person name="Nielsen K.L."/>
        </authorList>
    </citation>
    <scope>NUCLEOTIDE SEQUENCE</scope>
    <source>
        <strain evidence="8">IBT 16125</strain>
    </source>
</reference>
<evidence type="ECO:0000256" key="2">
    <source>
        <dbReference type="ARBA" id="ARBA00022833"/>
    </source>
</evidence>
<dbReference type="GO" id="GO:0008270">
    <property type="term" value="F:zinc ion binding"/>
    <property type="evidence" value="ECO:0007669"/>
    <property type="project" value="InterPro"/>
</dbReference>
<dbReference type="RefSeq" id="XP_056761477.1">
    <property type="nucleotide sequence ID" value="XM_056912628.1"/>
</dbReference>
<evidence type="ECO:0000313" key="8">
    <source>
        <dbReference type="EMBL" id="KAJ5438248.1"/>
    </source>
</evidence>
<evidence type="ECO:0000256" key="3">
    <source>
        <dbReference type="ARBA" id="ARBA00023015"/>
    </source>
</evidence>
<dbReference type="InterPro" id="IPR051615">
    <property type="entry name" value="Transcr_Regulatory_Elem"/>
</dbReference>
<comment type="caution">
    <text evidence="8">The sequence shown here is derived from an EMBL/GenBank/DDBJ whole genome shotgun (WGS) entry which is preliminary data.</text>
</comment>
<dbReference type="PANTHER" id="PTHR31313">
    <property type="entry name" value="TY1 ENHANCER ACTIVATOR"/>
    <property type="match status" value="1"/>
</dbReference>
<name>A0AAD6BY16_9EURO</name>
<keyword evidence="6" id="KW-0539">Nucleus</keyword>
<keyword evidence="2" id="KW-0862">Zinc</keyword>
<evidence type="ECO:0000256" key="1">
    <source>
        <dbReference type="ARBA" id="ARBA00022723"/>
    </source>
</evidence>
<evidence type="ECO:0000259" key="7">
    <source>
        <dbReference type="Pfam" id="PF04082"/>
    </source>
</evidence>
<dbReference type="AlphaFoldDB" id="A0AAD6BY16"/>
<dbReference type="GO" id="GO:0003677">
    <property type="term" value="F:DNA binding"/>
    <property type="evidence" value="ECO:0007669"/>
    <property type="project" value="UniProtKB-KW"/>
</dbReference>
<keyword evidence="1" id="KW-0479">Metal-binding</keyword>
<dbReference type="PANTHER" id="PTHR31313:SF77">
    <property type="entry name" value="ZN(II)2CYS6 TRANSCRIPTION FACTOR (EUROFUNG)"/>
    <property type="match status" value="1"/>
</dbReference>
<dbReference type="Proteomes" id="UP001213681">
    <property type="component" value="Unassembled WGS sequence"/>
</dbReference>
<dbReference type="EMBL" id="JAPVEA010000008">
    <property type="protein sequence ID" value="KAJ5438248.1"/>
    <property type="molecule type" value="Genomic_DNA"/>
</dbReference>
<keyword evidence="9" id="KW-1185">Reference proteome</keyword>
<dbReference type="CDD" id="cd12148">
    <property type="entry name" value="fungal_TF_MHR"/>
    <property type="match status" value="1"/>
</dbReference>
<keyword evidence="5" id="KW-0804">Transcription</keyword>
<proteinExistence type="predicted"/>
<dbReference type="InterPro" id="IPR007219">
    <property type="entry name" value="XnlR_reg_dom"/>
</dbReference>
<dbReference type="Pfam" id="PF04082">
    <property type="entry name" value="Fungal_trans"/>
    <property type="match status" value="1"/>
</dbReference>
<feature type="domain" description="Xylanolytic transcriptional activator regulatory" evidence="7">
    <location>
        <begin position="104"/>
        <end position="348"/>
    </location>
</feature>
<evidence type="ECO:0000256" key="6">
    <source>
        <dbReference type="ARBA" id="ARBA00023242"/>
    </source>
</evidence>
<protein>
    <submittedName>
        <fullName evidence="8">Fungal-specific transcription factor domain-containing protein</fullName>
    </submittedName>
</protein>
<evidence type="ECO:0000256" key="4">
    <source>
        <dbReference type="ARBA" id="ARBA00023125"/>
    </source>
</evidence>
<dbReference type="GeneID" id="81602871"/>
<keyword evidence="3" id="KW-0805">Transcription regulation</keyword>
<gene>
    <name evidence="8" type="ORF">N7458_009246</name>
</gene>
<accession>A0AAD6BY16</accession>
<keyword evidence="4" id="KW-0238">DNA-binding</keyword>
<dbReference type="GO" id="GO:0006351">
    <property type="term" value="P:DNA-templated transcription"/>
    <property type="evidence" value="ECO:0007669"/>
    <property type="project" value="InterPro"/>
</dbReference>
<sequence>MEEMTQDRSDRERALIERIDEGHRLAPGLDPEMELLVKRTGSLQFTEHGQLKYFGTTSNVHFLKTAIPFQPSLHGGGYDATPEMWLERAGLGQVVPPEMEDHLIKLYFTWENPYFHVVDQKAFMDARKTAILNREAGRATKSSCYSELLVNAMCSWGALFTDRDNLQVSVPLHDLFILRARALLDRDIDNPTIATVQALAMMSGSEASKGRDSRGWLYDGMAAQLAHHLGLHLDVEHYVQSNDMSCEEANARSTAFWGTYIINTAWSYYLGRLSIPVSGASRIPVRKPTGSHHSPPLYWENYTDQNMFGLTRYVEPLRAMWEHQLKLCYIMERLQKAFYDKKTGSISQLRAHTSSVTSALEGWLLDLPQELVVDTNNTSAIYLPHVLVLHAQFQEAMVFANHPFITSPATKSWADSRRRYVEAAKTITRIIRIYKHLWSLRRINIQGIHPMFTAAMVHLYIACTSKGREEFKAAISDLDICCEAMKDASKAFDLAAWQLRSLHRVCQIWYDMLEDQTLEPSAEAVDRLQNTERWRAIQYVIQRSMVWTAFDPAVEEQNPWFSSWMEMQEMAGVDPFSVGSA</sequence>
<reference evidence="8" key="1">
    <citation type="submission" date="2022-12" db="EMBL/GenBank/DDBJ databases">
        <authorList>
            <person name="Petersen C."/>
        </authorList>
    </citation>
    <scope>NUCLEOTIDE SEQUENCE</scope>
    <source>
        <strain evidence="8">IBT 16125</strain>
    </source>
</reference>
<evidence type="ECO:0000313" key="9">
    <source>
        <dbReference type="Proteomes" id="UP001213681"/>
    </source>
</evidence>
<organism evidence="8 9">
    <name type="scientific">Penicillium daleae</name>
    <dbReference type="NCBI Taxonomy" id="63821"/>
    <lineage>
        <taxon>Eukaryota</taxon>
        <taxon>Fungi</taxon>
        <taxon>Dikarya</taxon>
        <taxon>Ascomycota</taxon>
        <taxon>Pezizomycotina</taxon>
        <taxon>Eurotiomycetes</taxon>
        <taxon>Eurotiomycetidae</taxon>
        <taxon>Eurotiales</taxon>
        <taxon>Aspergillaceae</taxon>
        <taxon>Penicillium</taxon>
    </lineage>
</organism>
<evidence type="ECO:0000256" key="5">
    <source>
        <dbReference type="ARBA" id="ARBA00023163"/>
    </source>
</evidence>